<dbReference type="InterPro" id="IPR006680">
    <property type="entry name" value="Amidohydro-rel"/>
</dbReference>
<name>X0Y5A0_9ZZZZ</name>
<proteinExistence type="predicted"/>
<dbReference type="EMBL" id="BARS01055242">
    <property type="protein sequence ID" value="GAG43868.1"/>
    <property type="molecule type" value="Genomic_DNA"/>
</dbReference>
<organism evidence="2">
    <name type="scientific">marine sediment metagenome</name>
    <dbReference type="NCBI Taxonomy" id="412755"/>
    <lineage>
        <taxon>unclassified sequences</taxon>
        <taxon>metagenomes</taxon>
        <taxon>ecological metagenomes</taxon>
    </lineage>
</organism>
<dbReference type="Pfam" id="PF01979">
    <property type="entry name" value="Amidohydro_1"/>
    <property type="match status" value="1"/>
</dbReference>
<dbReference type="SUPFAM" id="SSF51338">
    <property type="entry name" value="Composite domain of metallo-dependent hydrolases"/>
    <property type="match status" value="1"/>
</dbReference>
<feature type="non-terminal residue" evidence="2">
    <location>
        <position position="56"/>
    </location>
</feature>
<comment type="caution">
    <text evidence="2">The sequence shown here is derived from an EMBL/GenBank/DDBJ whole genome shotgun (WGS) entry which is preliminary data.</text>
</comment>
<evidence type="ECO:0000313" key="2">
    <source>
        <dbReference type="EMBL" id="GAG43868.1"/>
    </source>
</evidence>
<accession>X0Y5A0</accession>
<dbReference type="AlphaFoldDB" id="X0Y5A0"/>
<reference evidence="2" key="1">
    <citation type="journal article" date="2014" name="Front. Microbiol.">
        <title>High frequency of phylogenetically diverse reductive dehalogenase-homologous genes in deep subseafloor sedimentary metagenomes.</title>
        <authorList>
            <person name="Kawai M."/>
            <person name="Futagami T."/>
            <person name="Toyoda A."/>
            <person name="Takaki Y."/>
            <person name="Nishi S."/>
            <person name="Hori S."/>
            <person name="Arai W."/>
            <person name="Tsubouchi T."/>
            <person name="Morono Y."/>
            <person name="Uchiyama I."/>
            <person name="Ito T."/>
            <person name="Fujiyama A."/>
            <person name="Inagaki F."/>
            <person name="Takami H."/>
        </authorList>
    </citation>
    <scope>NUCLEOTIDE SEQUENCE</scope>
    <source>
        <strain evidence="2">Expedition CK06-06</strain>
    </source>
</reference>
<dbReference type="InterPro" id="IPR011059">
    <property type="entry name" value="Metal-dep_hydrolase_composite"/>
</dbReference>
<dbReference type="GO" id="GO:0016810">
    <property type="term" value="F:hydrolase activity, acting on carbon-nitrogen (but not peptide) bonds"/>
    <property type="evidence" value="ECO:0007669"/>
    <property type="project" value="InterPro"/>
</dbReference>
<sequence>MYIQYNEKKQLAWIIHESRLPPMQALIAATRNCADLSKVLDKLGTVEEGKLADLIR</sequence>
<gene>
    <name evidence="2" type="ORF">S01H1_81609</name>
</gene>
<protein>
    <recommendedName>
        <fullName evidence="1">Amidohydrolase-related domain-containing protein</fullName>
    </recommendedName>
</protein>
<dbReference type="Gene3D" id="3.20.20.140">
    <property type="entry name" value="Metal-dependent hydrolases"/>
    <property type="match status" value="1"/>
</dbReference>
<feature type="domain" description="Amidohydrolase-related" evidence="1">
    <location>
        <begin position="12"/>
        <end position="55"/>
    </location>
</feature>
<evidence type="ECO:0000259" key="1">
    <source>
        <dbReference type="Pfam" id="PF01979"/>
    </source>
</evidence>